<dbReference type="EMBL" id="CP080035">
    <property type="protein sequence ID" value="QYC12359.1"/>
    <property type="molecule type" value="Genomic_DNA"/>
</dbReference>
<keyword evidence="1" id="KW-0614">Plasmid</keyword>
<organism evidence="1 2">
    <name type="scientific">Brevundimonas nasdae</name>
    <dbReference type="NCBI Taxonomy" id="172043"/>
    <lineage>
        <taxon>Bacteria</taxon>
        <taxon>Pseudomonadati</taxon>
        <taxon>Pseudomonadota</taxon>
        <taxon>Alphaproteobacteria</taxon>
        <taxon>Caulobacterales</taxon>
        <taxon>Caulobacteraceae</taxon>
        <taxon>Brevundimonas</taxon>
    </lineage>
</organism>
<reference evidence="1 2" key="1">
    <citation type="submission" date="2021-07" db="EMBL/GenBank/DDBJ databases">
        <title>Isolation and characterization of bacteria from a gold mining with a capacity of golden bioaccumulation.</title>
        <authorList>
            <person name="Yang X.J."/>
        </authorList>
    </citation>
    <scope>NUCLEOTIDE SEQUENCE [LARGE SCALE GENOMIC DNA]</scope>
    <source>
        <strain evidence="1 2">Au29</strain>
        <plasmid evidence="1 2">unnamed1</plasmid>
    </source>
</reference>
<gene>
    <name evidence="1" type="ORF">KWG56_18530</name>
</gene>
<keyword evidence="2" id="KW-1185">Reference proteome</keyword>
<geneLocation type="plasmid" evidence="1 2">
    <name>unnamed1</name>
</geneLocation>
<sequence>MDASSSAKNYVNVNVPLSTEGRRALRSRHDGSLTSIVERQVREELSKGHPIVQRAPRKTPRVCLSLDADLVERLKHLSKEMDANLTDVVFSLMRGSAQAQRPAQPVYNPGMHAAL</sequence>
<protein>
    <recommendedName>
        <fullName evidence="3">Ribbon-helix-helix protein CopG domain-containing protein</fullName>
    </recommendedName>
</protein>
<accession>A0ABX8TRE1</accession>
<evidence type="ECO:0008006" key="3">
    <source>
        <dbReference type="Google" id="ProtNLM"/>
    </source>
</evidence>
<dbReference type="RefSeq" id="WP_201101142.1">
    <property type="nucleotide sequence ID" value="NZ_BAAAEE010000011.1"/>
</dbReference>
<proteinExistence type="predicted"/>
<name>A0ABX8TRE1_9CAUL</name>
<evidence type="ECO:0000313" key="1">
    <source>
        <dbReference type="EMBL" id="QYC12359.1"/>
    </source>
</evidence>
<evidence type="ECO:0000313" key="2">
    <source>
        <dbReference type="Proteomes" id="UP000824334"/>
    </source>
</evidence>
<dbReference type="Proteomes" id="UP000824334">
    <property type="component" value="Plasmid unnamed1"/>
</dbReference>
<dbReference type="GeneID" id="94377295"/>